<organism evidence="1">
    <name type="scientific">Eremomyces bilateralis CBS 781.70</name>
    <dbReference type="NCBI Taxonomy" id="1392243"/>
    <lineage>
        <taxon>Eukaryota</taxon>
        <taxon>Fungi</taxon>
        <taxon>Dikarya</taxon>
        <taxon>Ascomycota</taxon>
        <taxon>Pezizomycotina</taxon>
        <taxon>Dothideomycetes</taxon>
        <taxon>Dothideomycetes incertae sedis</taxon>
        <taxon>Eremomycetales</taxon>
        <taxon>Eremomycetaceae</taxon>
        <taxon>Eremomyces</taxon>
    </lineage>
</organism>
<gene>
    <name evidence="1 3" type="ORF">P152DRAFT_502489</name>
</gene>
<name>A0A6G1G5Y1_9PEZI</name>
<evidence type="ECO:0000313" key="2">
    <source>
        <dbReference type="Proteomes" id="UP000504638"/>
    </source>
</evidence>
<dbReference type="RefSeq" id="XP_033534911.1">
    <property type="nucleotide sequence ID" value="XM_033682335.1"/>
</dbReference>
<evidence type="ECO:0000313" key="3">
    <source>
        <dbReference type="RefSeq" id="XP_033534911.1"/>
    </source>
</evidence>
<dbReference type="Proteomes" id="UP000504638">
    <property type="component" value="Unplaced"/>
</dbReference>
<dbReference type="EMBL" id="ML975155">
    <property type="protein sequence ID" value="KAF1813280.1"/>
    <property type="molecule type" value="Genomic_DNA"/>
</dbReference>
<protein>
    <submittedName>
        <fullName evidence="1 3">Uncharacterized protein</fullName>
    </submittedName>
</protein>
<reference evidence="3" key="2">
    <citation type="submission" date="2020-04" db="EMBL/GenBank/DDBJ databases">
        <authorList>
            <consortium name="NCBI Genome Project"/>
        </authorList>
    </citation>
    <scope>NUCLEOTIDE SEQUENCE</scope>
    <source>
        <strain evidence="3">CBS 781.70</strain>
    </source>
</reference>
<sequence length="160" mass="17581">MSLGSLISNAMTSRKSQAMCASSLDGTGFSRSTLIFNPPSLSSVRHCSSRISTFLMPRDSSSAISRIRLATFSSCIQMKSSLSHYFGPYNDKNLQFGATRLGRPDGDIAMIFYNDDGVESSQELLTVGVHYEHSDSRTPQFGMMKNHLPFLKLTPNVLVS</sequence>
<reference evidence="3" key="3">
    <citation type="submission" date="2025-04" db="UniProtKB">
        <authorList>
            <consortium name="RefSeq"/>
        </authorList>
    </citation>
    <scope>IDENTIFICATION</scope>
    <source>
        <strain evidence="3">CBS 781.70</strain>
    </source>
</reference>
<proteinExistence type="predicted"/>
<keyword evidence="2" id="KW-1185">Reference proteome</keyword>
<dbReference type="GeneID" id="54422905"/>
<dbReference type="AlphaFoldDB" id="A0A6G1G5Y1"/>
<evidence type="ECO:0000313" key="1">
    <source>
        <dbReference type="EMBL" id="KAF1813280.1"/>
    </source>
</evidence>
<accession>A0A6G1G5Y1</accession>
<reference evidence="1 3" key="1">
    <citation type="submission" date="2020-01" db="EMBL/GenBank/DDBJ databases">
        <authorList>
            <consortium name="DOE Joint Genome Institute"/>
            <person name="Haridas S."/>
            <person name="Albert R."/>
            <person name="Binder M."/>
            <person name="Bloem J."/>
            <person name="Labutti K."/>
            <person name="Salamov A."/>
            <person name="Andreopoulos B."/>
            <person name="Baker S.E."/>
            <person name="Barry K."/>
            <person name="Bills G."/>
            <person name="Bluhm B.H."/>
            <person name="Cannon C."/>
            <person name="Castanera R."/>
            <person name="Culley D.E."/>
            <person name="Daum C."/>
            <person name="Ezra D."/>
            <person name="Gonzalez J.B."/>
            <person name="Henrissat B."/>
            <person name="Kuo A."/>
            <person name="Liang C."/>
            <person name="Lipzen A."/>
            <person name="Lutzoni F."/>
            <person name="Magnuson J."/>
            <person name="Mondo S."/>
            <person name="Nolan M."/>
            <person name="Ohm R."/>
            <person name="Pangilinan J."/>
            <person name="Park H.-J."/>
            <person name="Ramirez L."/>
            <person name="Alfaro M."/>
            <person name="Sun H."/>
            <person name="Tritt A."/>
            <person name="Yoshinaga Y."/>
            <person name="Zwiers L.-H."/>
            <person name="Turgeon B.G."/>
            <person name="Goodwin S.B."/>
            <person name="Spatafora J.W."/>
            <person name="Crous P.W."/>
            <person name="Grigoriev I.V."/>
        </authorList>
    </citation>
    <scope>NUCLEOTIDE SEQUENCE</scope>
    <source>
        <strain evidence="1 3">CBS 781.70</strain>
    </source>
</reference>